<comment type="caution">
    <text evidence="2">The sequence shown here is derived from an EMBL/GenBank/DDBJ whole genome shotgun (WGS) entry which is preliminary data.</text>
</comment>
<feature type="transmembrane region" description="Helical" evidence="1">
    <location>
        <begin position="186"/>
        <end position="204"/>
    </location>
</feature>
<evidence type="ECO:0000313" key="3">
    <source>
        <dbReference type="Proteomes" id="UP000027153"/>
    </source>
</evidence>
<keyword evidence="1" id="KW-1133">Transmembrane helix</keyword>
<keyword evidence="3" id="KW-1185">Reference proteome</keyword>
<sequence>MKEKIAAFSAILLGMVVGLFATVSLIIDAFILDNLTGTLVDLVIMGFSYLTAWIGIRYVLMEKIAKDKLDKEWDYKIKPLTNMLTDTVGRLNAMELEVMRTNRKIDTSLDYITRMQDMDASSVYIFPGASFKFIAKALVLIVFTFSALVYVSEYPLGIVHYFIMVIYLLWWALFTSEYNLFENKTAWIWALAPIMTVPFLGIILDSTLGPNNMIGILFFFMFIYAYSYYSWAAYVTTGFKLLDINKVKGYILSHADTYMQQNEIKTRVTMINRKWIDAGILLCIAIAGAIAVWIFI</sequence>
<dbReference type="RefSeq" id="WP_048092721.1">
    <property type="nucleotide sequence ID" value="NZ_JMIY01000007.1"/>
</dbReference>
<feature type="transmembrane region" description="Helical" evidence="1">
    <location>
        <begin position="158"/>
        <end position="174"/>
    </location>
</feature>
<feature type="transmembrane region" description="Helical" evidence="1">
    <location>
        <begin position="216"/>
        <end position="236"/>
    </location>
</feature>
<feature type="transmembrane region" description="Helical" evidence="1">
    <location>
        <begin position="133"/>
        <end position="152"/>
    </location>
</feature>
<dbReference type="AlphaFoldDB" id="A0A062V4S0"/>
<evidence type="ECO:0000313" key="2">
    <source>
        <dbReference type="EMBL" id="KCZ70809.1"/>
    </source>
</evidence>
<proteinExistence type="predicted"/>
<keyword evidence="1" id="KW-0472">Membrane</keyword>
<accession>A0A062V4S0</accession>
<dbReference type="EMBL" id="JMIY01000007">
    <property type="protein sequence ID" value="KCZ70809.1"/>
    <property type="molecule type" value="Genomic_DNA"/>
</dbReference>
<feature type="transmembrane region" description="Helical" evidence="1">
    <location>
        <begin position="38"/>
        <end position="60"/>
    </location>
</feature>
<dbReference type="OrthoDB" id="373525at2157"/>
<dbReference type="Proteomes" id="UP000027153">
    <property type="component" value="Unassembled WGS sequence"/>
</dbReference>
<evidence type="ECO:0000256" key="1">
    <source>
        <dbReference type="SAM" id="Phobius"/>
    </source>
</evidence>
<keyword evidence="1" id="KW-0812">Transmembrane</keyword>
<feature type="transmembrane region" description="Helical" evidence="1">
    <location>
        <begin position="275"/>
        <end position="295"/>
    </location>
</feature>
<gene>
    <name evidence="2" type="ORF">ANME2D_02834</name>
</gene>
<name>A0A062V4S0_9EURY</name>
<protein>
    <submittedName>
        <fullName evidence="2">Uncharacterized protein</fullName>
    </submittedName>
</protein>
<organism evidence="2 3">
    <name type="scientific">Candidatus Methanoperedens nitratireducens</name>
    <dbReference type="NCBI Taxonomy" id="1392998"/>
    <lineage>
        <taxon>Archaea</taxon>
        <taxon>Methanobacteriati</taxon>
        <taxon>Methanobacteriota</taxon>
        <taxon>Stenosarchaea group</taxon>
        <taxon>Methanomicrobia</taxon>
        <taxon>Methanosarcinales</taxon>
        <taxon>ANME-2 cluster</taxon>
        <taxon>Candidatus Methanoperedentaceae</taxon>
        <taxon>Candidatus Methanoperedens</taxon>
    </lineage>
</organism>
<reference evidence="2 3" key="1">
    <citation type="journal article" date="2013" name="Nature">
        <title>Anaerobic oxidation of methane coupled to nitrate reduction in a novel archaeal lineage.</title>
        <authorList>
            <person name="Haroon M.F."/>
            <person name="Hu S."/>
            <person name="Shi Y."/>
            <person name="Imelfort M."/>
            <person name="Keller J."/>
            <person name="Hugenholtz P."/>
            <person name="Yuan Z."/>
            <person name="Tyson G.W."/>
        </authorList>
    </citation>
    <scope>NUCLEOTIDE SEQUENCE [LARGE SCALE GENOMIC DNA]</scope>
    <source>
        <strain evidence="2 3">ANME-2d</strain>
    </source>
</reference>
<feature type="transmembrane region" description="Helical" evidence="1">
    <location>
        <begin position="7"/>
        <end position="32"/>
    </location>
</feature>